<dbReference type="OrthoDB" id="9779041at2"/>
<evidence type="ECO:0000313" key="3">
    <source>
        <dbReference type="Proteomes" id="UP000298246"/>
    </source>
</evidence>
<sequence>MVFGNRWTLYGIRINWSSFGKPDKHLGKPGNHLRGNIVDKFWNNKKVFVTGHTGFKGSWLSLWLLQKGALVTGYSLDIPTQPSMFEKCGLADRLESSIIGDVRDLSYLTASMQQAEPDIVFHMAAQPLVRESYRSPVETYTTNVMGTVNMLEAVKACSTIRAVINITTDKCYENQEWVWGYRENEALGGYDPYSSSKACSELVTSAYRNSFFHPDQYELHRVAVASARAGNVIGGGDWAQDRLIPDIIHSLVNRQPIIIRNPQAIRPWQHVLEPLSGYMKLAEKLYRDGAQFAEAWNFGPYDQDVEPVRWIVEALCEKWNGPHQGYTIVQDGNFHEAHYLKLDCSKAHSQLQWKPKWSLHQALDKIVEWTEADLKGESLFEVSVKQIMEYQQ</sequence>
<dbReference type="CDD" id="cd05252">
    <property type="entry name" value="CDP_GD_SDR_e"/>
    <property type="match status" value="1"/>
</dbReference>
<accession>A0A4Y8Q5F6</accession>
<dbReference type="PANTHER" id="PTHR43000">
    <property type="entry name" value="DTDP-D-GLUCOSE 4,6-DEHYDRATASE-RELATED"/>
    <property type="match status" value="1"/>
</dbReference>
<dbReference type="NCBIfam" id="TIGR02622">
    <property type="entry name" value="CDP_4_6_dhtase"/>
    <property type="match status" value="1"/>
</dbReference>
<proteinExistence type="predicted"/>
<dbReference type="AlphaFoldDB" id="A0A4Y8Q5F6"/>
<organism evidence="2 3">
    <name type="scientific">Paenibacillus athensensis</name>
    <dbReference type="NCBI Taxonomy" id="1967502"/>
    <lineage>
        <taxon>Bacteria</taxon>
        <taxon>Bacillati</taxon>
        <taxon>Bacillota</taxon>
        <taxon>Bacilli</taxon>
        <taxon>Bacillales</taxon>
        <taxon>Paenibacillaceae</taxon>
        <taxon>Paenibacillus</taxon>
    </lineage>
</organism>
<dbReference type="Gene3D" id="3.40.50.720">
    <property type="entry name" value="NAD(P)-binding Rossmann-like Domain"/>
    <property type="match status" value="1"/>
</dbReference>
<dbReference type="Gene3D" id="3.90.25.10">
    <property type="entry name" value="UDP-galactose 4-epimerase, domain 1"/>
    <property type="match status" value="1"/>
</dbReference>
<dbReference type="SUPFAM" id="SSF51735">
    <property type="entry name" value="NAD(P)-binding Rossmann-fold domains"/>
    <property type="match status" value="1"/>
</dbReference>
<protein>
    <submittedName>
        <fullName evidence="2">CDP-glucose 4,6-dehydratase</fullName>
    </submittedName>
</protein>
<name>A0A4Y8Q5F6_9BACL</name>
<feature type="domain" description="NAD(P)-binding" evidence="1">
    <location>
        <begin position="48"/>
        <end position="365"/>
    </location>
</feature>
<dbReference type="InterPro" id="IPR016040">
    <property type="entry name" value="NAD(P)-bd_dom"/>
</dbReference>
<dbReference type="Pfam" id="PF16363">
    <property type="entry name" value="GDP_Man_Dehyd"/>
    <property type="match status" value="1"/>
</dbReference>
<evidence type="ECO:0000313" key="2">
    <source>
        <dbReference type="EMBL" id="TFE89321.1"/>
    </source>
</evidence>
<gene>
    <name evidence="2" type="ORF">B5M42_07665</name>
</gene>
<dbReference type="Proteomes" id="UP000298246">
    <property type="component" value="Unassembled WGS sequence"/>
</dbReference>
<reference evidence="2 3" key="1">
    <citation type="submission" date="2017-03" db="EMBL/GenBank/DDBJ databases">
        <title>Isolation of Levoglucosan Utilizing Bacteria.</title>
        <authorList>
            <person name="Arya A.S."/>
        </authorList>
    </citation>
    <scope>NUCLEOTIDE SEQUENCE [LARGE SCALE GENOMIC DNA]</scope>
    <source>
        <strain evidence="2 3">MEC069</strain>
    </source>
</reference>
<comment type="caution">
    <text evidence="2">The sequence shown here is derived from an EMBL/GenBank/DDBJ whole genome shotgun (WGS) entry which is preliminary data.</text>
</comment>
<evidence type="ECO:0000259" key="1">
    <source>
        <dbReference type="Pfam" id="PF16363"/>
    </source>
</evidence>
<dbReference type="EMBL" id="MYFO01000007">
    <property type="protein sequence ID" value="TFE89321.1"/>
    <property type="molecule type" value="Genomic_DNA"/>
</dbReference>
<dbReference type="InterPro" id="IPR036291">
    <property type="entry name" value="NAD(P)-bd_dom_sf"/>
</dbReference>
<keyword evidence="3" id="KW-1185">Reference proteome</keyword>
<dbReference type="InterPro" id="IPR013445">
    <property type="entry name" value="CDP_4_6_deHydtase"/>
</dbReference>